<dbReference type="KEGG" id="apra:G3A50_02055"/>
<gene>
    <name evidence="1" type="ORF">G3A50_02055</name>
</gene>
<protein>
    <submittedName>
        <fullName evidence="1">Uncharacterized protein</fullName>
    </submittedName>
</protein>
<keyword evidence="2" id="KW-1185">Reference proteome</keyword>
<organism evidence="1 2">
    <name type="scientific">Ancylobacter pratisalsi</name>
    <dbReference type="NCBI Taxonomy" id="1745854"/>
    <lineage>
        <taxon>Bacteria</taxon>
        <taxon>Pseudomonadati</taxon>
        <taxon>Pseudomonadota</taxon>
        <taxon>Alphaproteobacteria</taxon>
        <taxon>Hyphomicrobiales</taxon>
        <taxon>Xanthobacteraceae</taxon>
        <taxon>Ancylobacter</taxon>
    </lineage>
</organism>
<dbReference type="EMBL" id="CP048630">
    <property type="protein sequence ID" value="QIB32619.1"/>
    <property type="molecule type" value="Genomic_DNA"/>
</dbReference>
<dbReference type="RefSeq" id="WP_163073643.1">
    <property type="nucleotide sequence ID" value="NZ_CP048630.1"/>
</dbReference>
<reference evidence="1 2" key="1">
    <citation type="submission" date="2020-02" db="EMBL/GenBank/DDBJ databases">
        <authorList>
            <person name="Li G."/>
        </authorList>
    </citation>
    <scope>NUCLEOTIDE SEQUENCE [LARGE SCALE GENOMIC DNA]</scope>
    <source>
        <strain evidence="1 2">DSM 102029</strain>
    </source>
</reference>
<name>A0A6P1YH80_9HYPH</name>
<dbReference type="Proteomes" id="UP000464751">
    <property type="component" value="Chromosome"/>
</dbReference>
<evidence type="ECO:0000313" key="1">
    <source>
        <dbReference type="EMBL" id="QIB32619.1"/>
    </source>
</evidence>
<proteinExistence type="predicted"/>
<evidence type="ECO:0000313" key="2">
    <source>
        <dbReference type="Proteomes" id="UP000464751"/>
    </source>
</evidence>
<accession>A0A6P1YH80</accession>
<sequence length="185" mass="20425">MIDAVTERIIRDRATGMILVRRRHNRVNGTAAELAALVALLIRAAYEAPKGLHDSSPLPRSAWVPSLTDPPEIAAPPPSGGRVFSAFGLTLGSIRSHHVLMSGESTLIGFQCQCGRRTVYVRETMMQMWARQGESVHAVRLRMRCRECGERAPNGPYPLNDGFERTLWVTSDSSISLAWKVDGET</sequence>
<dbReference type="AlphaFoldDB" id="A0A6P1YH80"/>